<comment type="caution">
    <text evidence="1">The sequence shown here is derived from an EMBL/GenBank/DDBJ whole genome shotgun (WGS) entry which is preliminary data.</text>
</comment>
<dbReference type="EMBL" id="BGPR01161114">
    <property type="protein sequence ID" value="GBL96233.1"/>
    <property type="molecule type" value="Genomic_DNA"/>
</dbReference>
<reference evidence="1 2" key="1">
    <citation type="journal article" date="2019" name="Sci. Rep.">
        <title>Orb-weaving spider Araneus ventricosus genome elucidates the spidroin gene catalogue.</title>
        <authorList>
            <person name="Kono N."/>
            <person name="Nakamura H."/>
            <person name="Ohtoshi R."/>
            <person name="Moran D.A.P."/>
            <person name="Shinohara A."/>
            <person name="Yoshida Y."/>
            <person name="Fujiwara M."/>
            <person name="Mori M."/>
            <person name="Tomita M."/>
            <person name="Arakawa K."/>
        </authorList>
    </citation>
    <scope>NUCLEOTIDE SEQUENCE [LARGE SCALE GENOMIC DNA]</scope>
</reference>
<keyword evidence="2" id="KW-1185">Reference proteome</keyword>
<accession>A0A4Y2BWC0</accession>
<gene>
    <name evidence="1" type="ORF">AVEN_118077_1</name>
</gene>
<dbReference type="Proteomes" id="UP000499080">
    <property type="component" value="Unassembled WGS sequence"/>
</dbReference>
<protein>
    <submittedName>
        <fullName evidence="1">Uncharacterized protein</fullName>
    </submittedName>
</protein>
<organism evidence="1 2">
    <name type="scientific">Araneus ventricosus</name>
    <name type="common">Orbweaver spider</name>
    <name type="synonym">Epeira ventricosa</name>
    <dbReference type="NCBI Taxonomy" id="182803"/>
    <lineage>
        <taxon>Eukaryota</taxon>
        <taxon>Metazoa</taxon>
        <taxon>Ecdysozoa</taxon>
        <taxon>Arthropoda</taxon>
        <taxon>Chelicerata</taxon>
        <taxon>Arachnida</taxon>
        <taxon>Araneae</taxon>
        <taxon>Araneomorphae</taxon>
        <taxon>Entelegynae</taxon>
        <taxon>Araneoidea</taxon>
        <taxon>Araneidae</taxon>
        <taxon>Araneus</taxon>
    </lineage>
</organism>
<feature type="non-terminal residue" evidence="1">
    <location>
        <position position="49"/>
    </location>
</feature>
<dbReference type="AlphaFoldDB" id="A0A4Y2BWC0"/>
<evidence type="ECO:0000313" key="2">
    <source>
        <dbReference type="Proteomes" id="UP000499080"/>
    </source>
</evidence>
<sequence length="49" mass="5655">MKNTGSAPRRAWVERGYQGSGEECFKEFHWGCAPHLEVDHDGSQRNQHQ</sequence>
<name>A0A4Y2BWC0_ARAVE</name>
<evidence type="ECO:0000313" key="1">
    <source>
        <dbReference type="EMBL" id="GBL96233.1"/>
    </source>
</evidence>
<proteinExistence type="predicted"/>